<name>A0ABZ1AVN7_AROEV</name>
<sequence>MGLMLGIDTGGTFTDAVLVDERREVIAAAKQLTTRYDLTVGIARAIDSLPPESLSNVSLVSLSTTLTTNSVVEGKGSPVCALLIGYDERQVQNSGLAELLGPETIVTIAGGHDAGGAEAAPLDEEAVRNAILNWRDKVSAFAISATFSVRNPRHEVRVREIVQELSRKPVTCGHELASSLGAPRRAATVALNARMITHVQRLIESVEAILAARGIDAPLMIVKGDGSLINAQSALQRPVGTVLSGPAASVLGACALSGLRDAIVADMGGTTTDIAVVRNGRPELSFDGALIGGWQPMVEAVRVYSIGLGGDSEVRFSGGEGIAIGPRRVVPLSLLAAEHPEVLPVLERQATSAPHGSQLRFALRLQHDEALLARLPDDERQAWERVSVKPVDMEYATAEDRRLARALARLERKGLVIYSGFTPTDAAHVLGISSHWSTRAAELGARIWARQMRRLYGCGTWPDGDAEGPSREVFDLVVDGISQKLIEAGLHEQNRLAAAQADKLSRLLTEMVMEQRRDPSKPSLFSVQFASDAPVVAVGGPAASYYPEVARGLRTGLYMPRFAEVANAVGAVLGEVAQRVHLTITQPMRGTFRVFAPDGPKDFAQLGEAIEFARVLAADEAASQARQAGAASVQIDFEQDENSVSNEIDGDVFFEMRLTAIAYGPPCRRTDRVTQAELA</sequence>
<dbReference type="EMBL" id="CP141259">
    <property type="protein sequence ID" value="WRL48532.1"/>
    <property type="molecule type" value="Genomic_DNA"/>
</dbReference>
<evidence type="ECO:0000259" key="2">
    <source>
        <dbReference type="Pfam" id="PF05378"/>
    </source>
</evidence>
<feature type="domain" description="Hydantoinase/oxoprolinase N-terminal" evidence="2">
    <location>
        <begin position="5"/>
        <end position="165"/>
    </location>
</feature>
<dbReference type="Pfam" id="PF01968">
    <property type="entry name" value="Hydantoinase_A"/>
    <property type="match status" value="1"/>
</dbReference>
<dbReference type="SUPFAM" id="SSF53067">
    <property type="entry name" value="Actin-like ATPase domain"/>
    <property type="match status" value="1"/>
</dbReference>
<dbReference type="RefSeq" id="WP_407280752.1">
    <property type="nucleotide sequence ID" value="NZ_CP141259.1"/>
</dbReference>
<dbReference type="InterPro" id="IPR002821">
    <property type="entry name" value="Hydantoinase_A"/>
</dbReference>
<keyword evidence="4" id="KW-1185">Reference proteome</keyword>
<reference evidence="3 4" key="1">
    <citation type="submission" date="2023-12" db="EMBL/GenBank/DDBJ databases">
        <title>A. evansii MAY27, complete genome.</title>
        <authorList>
            <person name="Wang Y."/>
        </authorList>
    </citation>
    <scope>NUCLEOTIDE SEQUENCE [LARGE SCALE GENOMIC DNA]</scope>
    <source>
        <strain evidence="3 4">MAY27</strain>
    </source>
</reference>
<evidence type="ECO:0000259" key="1">
    <source>
        <dbReference type="Pfam" id="PF01968"/>
    </source>
</evidence>
<dbReference type="PANTHER" id="PTHR11365">
    <property type="entry name" value="5-OXOPROLINASE RELATED"/>
    <property type="match status" value="1"/>
</dbReference>
<dbReference type="Gene3D" id="3.30.420.40">
    <property type="match status" value="1"/>
</dbReference>
<evidence type="ECO:0000313" key="3">
    <source>
        <dbReference type="EMBL" id="WRL48532.1"/>
    </source>
</evidence>
<gene>
    <name evidence="3" type="ORF">U5817_10905</name>
</gene>
<dbReference type="InterPro" id="IPR008040">
    <property type="entry name" value="Hydant_A_N"/>
</dbReference>
<proteinExistence type="predicted"/>
<dbReference type="InterPro" id="IPR045079">
    <property type="entry name" value="Oxoprolinase-like"/>
</dbReference>
<dbReference type="InterPro" id="IPR043129">
    <property type="entry name" value="ATPase_NBD"/>
</dbReference>
<protein>
    <submittedName>
        <fullName evidence="3">Hydantoinase/oxoprolinase family protein</fullName>
    </submittedName>
</protein>
<feature type="domain" description="Hydantoinase A/oxoprolinase" evidence="1">
    <location>
        <begin position="185"/>
        <end position="327"/>
    </location>
</feature>
<organism evidence="3 4">
    <name type="scientific">Aromatoleum evansii</name>
    <name type="common">Azoarcus evansii</name>
    <dbReference type="NCBI Taxonomy" id="59406"/>
    <lineage>
        <taxon>Bacteria</taxon>
        <taxon>Pseudomonadati</taxon>
        <taxon>Pseudomonadota</taxon>
        <taxon>Betaproteobacteria</taxon>
        <taxon>Rhodocyclales</taxon>
        <taxon>Rhodocyclaceae</taxon>
        <taxon>Aromatoleum</taxon>
    </lineage>
</organism>
<dbReference type="Proteomes" id="UP001626593">
    <property type="component" value="Chromosome"/>
</dbReference>
<accession>A0ABZ1AVN7</accession>
<evidence type="ECO:0000313" key="4">
    <source>
        <dbReference type="Proteomes" id="UP001626593"/>
    </source>
</evidence>
<dbReference type="PANTHER" id="PTHR11365:SF2">
    <property type="entry name" value="5-OXOPROLINASE"/>
    <property type="match status" value="1"/>
</dbReference>
<dbReference type="Pfam" id="PF05378">
    <property type="entry name" value="Hydant_A_N"/>
    <property type="match status" value="1"/>
</dbReference>